<comment type="similarity">
    <text evidence="1 4">Belongs to the glycosyl hydrolase 5 (cellulase A) family.</text>
</comment>
<feature type="compositionally biased region" description="Polar residues" evidence="5">
    <location>
        <begin position="466"/>
        <end position="476"/>
    </location>
</feature>
<evidence type="ECO:0000313" key="8">
    <source>
        <dbReference type="EMBL" id="PWN97541.1"/>
    </source>
</evidence>
<feature type="domain" description="Glycoside hydrolase family 5" evidence="7">
    <location>
        <begin position="134"/>
        <end position="382"/>
    </location>
</feature>
<keyword evidence="2 4" id="KW-0378">Hydrolase</keyword>
<protein>
    <submittedName>
        <fullName evidence="8">Glycoside hydrolase</fullName>
    </submittedName>
</protein>
<dbReference type="EMBL" id="KZ819294">
    <property type="protein sequence ID" value="PWN97541.1"/>
    <property type="molecule type" value="Genomic_DNA"/>
</dbReference>
<dbReference type="GO" id="GO:0005576">
    <property type="term" value="C:extracellular region"/>
    <property type="evidence" value="ECO:0007669"/>
    <property type="project" value="TreeGrafter"/>
</dbReference>
<evidence type="ECO:0000313" key="9">
    <source>
        <dbReference type="Proteomes" id="UP000245946"/>
    </source>
</evidence>
<keyword evidence="3 4" id="KW-0326">Glycosidase</keyword>
<dbReference type="GO" id="GO:0009986">
    <property type="term" value="C:cell surface"/>
    <property type="evidence" value="ECO:0007669"/>
    <property type="project" value="TreeGrafter"/>
</dbReference>
<dbReference type="OrthoDB" id="62120at2759"/>
<dbReference type="SUPFAM" id="SSF51445">
    <property type="entry name" value="(Trans)glycosidases"/>
    <property type="match status" value="1"/>
</dbReference>
<evidence type="ECO:0000256" key="5">
    <source>
        <dbReference type="SAM" id="MobiDB-lite"/>
    </source>
</evidence>
<evidence type="ECO:0000256" key="3">
    <source>
        <dbReference type="ARBA" id="ARBA00023295"/>
    </source>
</evidence>
<accession>A0A316Z7J2</accession>
<organism evidence="8 9">
    <name type="scientific">Tilletiopsis washingtonensis</name>
    <dbReference type="NCBI Taxonomy" id="58919"/>
    <lineage>
        <taxon>Eukaryota</taxon>
        <taxon>Fungi</taxon>
        <taxon>Dikarya</taxon>
        <taxon>Basidiomycota</taxon>
        <taxon>Ustilaginomycotina</taxon>
        <taxon>Exobasidiomycetes</taxon>
        <taxon>Entylomatales</taxon>
        <taxon>Entylomatales incertae sedis</taxon>
        <taxon>Tilletiopsis</taxon>
    </lineage>
</organism>
<dbReference type="GO" id="GO:0008422">
    <property type="term" value="F:beta-glucosidase activity"/>
    <property type="evidence" value="ECO:0007669"/>
    <property type="project" value="TreeGrafter"/>
</dbReference>
<proteinExistence type="inferred from homology"/>
<evidence type="ECO:0000259" key="7">
    <source>
        <dbReference type="Pfam" id="PF00150"/>
    </source>
</evidence>
<feature type="signal peptide" evidence="6">
    <location>
        <begin position="1"/>
        <end position="26"/>
    </location>
</feature>
<evidence type="ECO:0000256" key="2">
    <source>
        <dbReference type="ARBA" id="ARBA00022801"/>
    </source>
</evidence>
<dbReference type="Gene3D" id="3.20.20.80">
    <property type="entry name" value="Glycosidases"/>
    <property type="match status" value="1"/>
</dbReference>
<dbReference type="Proteomes" id="UP000245946">
    <property type="component" value="Unassembled WGS sequence"/>
</dbReference>
<feature type="region of interest" description="Disordered" evidence="5">
    <location>
        <begin position="452"/>
        <end position="486"/>
    </location>
</feature>
<dbReference type="STRING" id="58919.A0A316Z7J2"/>
<dbReference type="PANTHER" id="PTHR31297">
    <property type="entry name" value="GLUCAN ENDO-1,6-BETA-GLUCOSIDASE B"/>
    <property type="match status" value="1"/>
</dbReference>
<name>A0A316Z7J2_9BASI</name>
<evidence type="ECO:0000256" key="4">
    <source>
        <dbReference type="RuleBase" id="RU361153"/>
    </source>
</evidence>
<gene>
    <name evidence="8" type="ORF">FA09DRAFT_330226</name>
</gene>
<dbReference type="GeneID" id="37270063"/>
<sequence>MRSLRTAPAAVSLLVSLALLAAAVLAAPLEPRLAHKHRSLASAAVSASNVSDAAMPAGNVSDAALRAVSAKRINARFGRDKLVRGVNLGGWFLLEAWETPHVFLTSDIERQQLSDEWAWMGAKGARAKPDLVAHYNSYYTEQDFAEMAQAGLNTVRIPLPFWTFVPTVSPEPYLVNRQRAALRRALGWSLKHGLDVVLDLHALPGNINGQDNGGRLGQQDWAKDPKNLDRSIAALQNMVELYVNNASYGGVVKAIQVANEPRINAQLSLPFLGAYHKRALAAVRNAVSPTALVRPTTMFSDAFQDVTKYNYMFPQGDFPPQQLVVDKHFYFVKQWDRSLPDNDEELLRHVCAIGPRLRKAHAVRPVVVGEFSLGRTTRCVDYHDCKGRTIAHDLPSLNSKSNNLFMRRFAEAQLATYEQAGGWIMWTWKTDAAAAWSYQAARNQGWLPSDVSDPTQRLYTPAPGSATDQRCVSEQPSRAPRFAMQS</sequence>
<dbReference type="AlphaFoldDB" id="A0A316Z7J2"/>
<keyword evidence="6" id="KW-0732">Signal</keyword>
<reference evidence="8 9" key="1">
    <citation type="journal article" date="2018" name="Mol. Biol. Evol.">
        <title>Broad Genomic Sampling Reveals a Smut Pathogenic Ancestry of the Fungal Clade Ustilaginomycotina.</title>
        <authorList>
            <person name="Kijpornyongpan T."/>
            <person name="Mondo S.J."/>
            <person name="Barry K."/>
            <person name="Sandor L."/>
            <person name="Lee J."/>
            <person name="Lipzen A."/>
            <person name="Pangilinan J."/>
            <person name="LaButti K."/>
            <person name="Hainaut M."/>
            <person name="Henrissat B."/>
            <person name="Grigoriev I.V."/>
            <person name="Spatafora J.W."/>
            <person name="Aime M.C."/>
        </authorList>
    </citation>
    <scope>NUCLEOTIDE SEQUENCE [LARGE SCALE GENOMIC DNA]</scope>
    <source>
        <strain evidence="8 9">MCA 4186</strain>
    </source>
</reference>
<keyword evidence="9" id="KW-1185">Reference proteome</keyword>
<evidence type="ECO:0000256" key="6">
    <source>
        <dbReference type="SAM" id="SignalP"/>
    </source>
</evidence>
<dbReference type="Pfam" id="PF00150">
    <property type="entry name" value="Cellulase"/>
    <property type="match status" value="1"/>
</dbReference>
<dbReference type="GO" id="GO:0009251">
    <property type="term" value="P:glucan catabolic process"/>
    <property type="evidence" value="ECO:0007669"/>
    <property type="project" value="TreeGrafter"/>
</dbReference>
<dbReference type="RefSeq" id="XP_025597820.1">
    <property type="nucleotide sequence ID" value="XM_025742519.1"/>
</dbReference>
<dbReference type="InterPro" id="IPR001547">
    <property type="entry name" value="Glyco_hydro_5"/>
</dbReference>
<dbReference type="InterPro" id="IPR017853">
    <property type="entry name" value="GH"/>
</dbReference>
<dbReference type="PANTHER" id="PTHR31297:SF42">
    <property type="entry name" value="GLYCOSIDE HYDROLASE FAMILY 5 DOMAIN-CONTAINING PROTEIN"/>
    <property type="match status" value="1"/>
</dbReference>
<feature type="chain" id="PRO_5016441722" evidence="6">
    <location>
        <begin position="27"/>
        <end position="486"/>
    </location>
</feature>
<evidence type="ECO:0000256" key="1">
    <source>
        <dbReference type="ARBA" id="ARBA00005641"/>
    </source>
</evidence>
<dbReference type="InterPro" id="IPR050386">
    <property type="entry name" value="Glycosyl_hydrolase_5"/>
</dbReference>